<keyword evidence="6" id="KW-1185">Reference proteome</keyword>
<comment type="caution">
    <text evidence="5">The sequence shown here is derived from an EMBL/GenBank/DDBJ whole genome shotgun (WGS) entry which is preliminary data.</text>
</comment>
<keyword evidence="2" id="KW-0560">Oxidoreductase</keyword>
<dbReference type="Pfam" id="PF20256">
    <property type="entry name" value="MoCoBD_2"/>
    <property type="match status" value="1"/>
</dbReference>
<protein>
    <submittedName>
        <fullName evidence="5">4-hydroxybenzoyl-CoA reductase subunit alpha</fullName>
    </submittedName>
</protein>
<dbReference type="NCBIfam" id="TIGR03194">
    <property type="entry name" value="4hydrxCoA_A"/>
    <property type="match status" value="1"/>
</dbReference>
<dbReference type="PANTHER" id="PTHR11908">
    <property type="entry name" value="XANTHINE DEHYDROGENASE"/>
    <property type="match status" value="1"/>
</dbReference>
<feature type="domain" description="Aldehyde oxidase/xanthine dehydrogenase a/b hammerhead" evidence="4">
    <location>
        <begin position="22"/>
        <end position="129"/>
    </location>
</feature>
<evidence type="ECO:0000259" key="4">
    <source>
        <dbReference type="SMART" id="SM01008"/>
    </source>
</evidence>
<dbReference type="Pfam" id="PF01315">
    <property type="entry name" value="Ald_Xan_dh_C"/>
    <property type="match status" value="1"/>
</dbReference>
<dbReference type="InterPro" id="IPR016208">
    <property type="entry name" value="Ald_Oxase/xanthine_DH-like"/>
</dbReference>
<dbReference type="SUPFAM" id="SSF54665">
    <property type="entry name" value="CO dehydrogenase molybdoprotein N-domain-like"/>
    <property type="match status" value="1"/>
</dbReference>
<dbReference type="InterPro" id="IPR008274">
    <property type="entry name" value="AldOxase/xan_DH_MoCoBD1"/>
</dbReference>
<evidence type="ECO:0000313" key="5">
    <source>
        <dbReference type="EMBL" id="MBJ6802241.1"/>
    </source>
</evidence>
<dbReference type="SMART" id="SM01008">
    <property type="entry name" value="Ald_Xan_dh_C"/>
    <property type="match status" value="1"/>
</dbReference>
<keyword evidence="1" id="KW-0500">Molybdenum</keyword>
<dbReference type="InterPro" id="IPR036856">
    <property type="entry name" value="Ald_Oxase/Xan_DH_a/b_sf"/>
</dbReference>
<evidence type="ECO:0000256" key="2">
    <source>
        <dbReference type="ARBA" id="ARBA00023002"/>
    </source>
</evidence>
<feature type="compositionally biased region" description="Basic and acidic residues" evidence="3">
    <location>
        <begin position="758"/>
        <end position="788"/>
    </location>
</feature>
<evidence type="ECO:0000256" key="3">
    <source>
        <dbReference type="SAM" id="MobiDB-lite"/>
    </source>
</evidence>
<dbReference type="RefSeq" id="WP_199396717.1">
    <property type="nucleotide sequence ID" value="NZ_JAEMHK010000017.1"/>
</dbReference>
<dbReference type="EMBL" id="JAEMHK010000017">
    <property type="protein sequence ID" value="MBJ6802241.1"/>
    <property type="molecule type" value="Genomic_DNA"/>
</dbReference>
<evidence type="ECO:0000313" key="6">
    <source>
        <dbReference type="Proteomes" id="UP000641025"/>
    </source>
</evidence>
<dbReference type="InterPro" id="IPR037165">
    <property type="entry name" value="AldOxase/xan_DH_Mopterin-bd_sf"/>
</dbReference>
<name>A0ABS0YWA4_9BACT</name>
<dbReference type="InterPro" id="IPR000674">
    <property type="entry name" value="Ald_Oxase/Xan_DH_a/b"/>
</dbReference>
<gene>
    <name evidence="5" type="primary">hcrA</name>
    <name evidence="5" type="ORF">JFN90_19110</name>
</gene>
<feature type="region of interest" description="Disordered" evidence="3">
    <location>
        <begin position="758"/>
        <end position="799"/>
    </location>
</feature>
<dbReference type="PANTHER" id="PTHR11908:SF132">
    <property type="entry name" value="ALDEHYDE OXIDASE 1-RELATED"/>
    <property type="match status" value="1"/>
</dbReference>
<proteinExistence type="predicted"/>
<dbReference type="Pfam" id="PF02738">
    <property type="entry name" value="MoCoBD_1"/>
    <property type="match status" value="1"/>
</dbReference>
<accession>A0ABS0YWA4</accession>
<dbReference type="Gene3D" id="3.90.1170.50">
    <property type="entry name" value="Aldehyde oxidase/xanthine dehydrogenase, a/b hammerhead"/>
    <property type="match status" value="1"/>
</dbReference>
<dbReference type="InterPro" id="IPR017607">
    <property type="entry name" value="4hydrxbenzoyl-CoA_Rdtase_asu"/>
</dbReference>
<dbReference type="SUPFAM" id="SSF56003">
    <property type="entry name" value="Molybdenum cofactor-binding domain"/>
    <property type="match status" value="1"/>
</dbReference>
<dbReference type="Proteomes" id="UP000641025">
    <property type="component" value="Unassembled WGS sequence"/>
</dbReference>
<dbReference type="InterPro" id="IPR046867">
    <property type="entry name" value="AldOxase/xan_DH_MoCoBD2"/>
</dbReference>
<dbReference type="Gene3D" id="3.30.365.10">
    <property type="entry name" value="Aldehyde oxidase/xanthine dehydrogenase, molybdopterin binding domain"/>
    <property type="match status" value="4"/>
</dbReference>
<organism evidence="5 6">
    <name type="scientific">Geomonas propionica</name>
    <dbReference type="NCBI Taxonomy" id="2798582"/>
    <lineage>
        <taxon>Bacteria</taxon>
        <taxon>Pseudomonadati</taxon>
        <taxon>Thermodesulfobacteriota</taxon>
        <taxon>Desulfuromonadia</taxon>
        <taxon>Geobacterales</taxon>
        <taxon>Geobacteraceae</taxon>
        <taxon>Geomonas</taxon>
    </lineage>
</organism>
<evidence type="ECO:0000256" key="1">
    <source>
        <dbReference type="ARBA" id="ARBA00022505"/>
    </source>
</evidence>
<sequence>MSDNHKVIGRSVPRIDGPEKVTGAAKYTGDLKFPNMLYGKILTSPHAHARILSIDTSAAERLPGVKAVITHKDVPTLKYGLSPARWDESIFCSDKVRFVGDKVAAVACLDEDTCYRALKLIKVEYEVLPAALDFLHAMDEGQPQVHEEYARNINTEIHQEFGDVEKALAEAHHVRTDTFVGQRTYQSPIEPHSAISMWDGEKLTIYSSTQSPHYFQHYIAREFDMPMGDVRIIKPYLGGGFGGKLEPTGLEFAGAVLAKLTGRPVRTFYDRAEMFAHNRGRHAQYMEITTGVDKDGKILAAKANFIMDGGAYTSLGIASAYYAGALLPLTYEFDNYQFDMFRVYTNLPACGAQRGHGAPQPKYAFESHLDNVAADLGIDPMDIRIINARRPNTVTPNDFRVNSCKIKECLERVRVMSGWDEKKKNLPHGRGIGVATGSFVTGAGYPIYRTDLPHAAAFIKVCEDGTAATLYTGSVDIGQGSDTVLCQMAAEAMGYRYEQMKIVAADTEITPLDFGAYASRQTYMSGAAVKQAGEEVKRQILDMASSMLGLPADDLDCGDGMIFSKSRGGKSLTFEEVARKHFVLRGPLLGRGSYTPPKLGGSFKGAAVGTSPAYSFGAQVGEVAIDEETGEISVVGIWDVHDCGKVINPRLLHGQVHGALYMGMGEAVWEEVLFDDKGRIKNAELANYRLLTAVDMPPITSEVVDSYEPSGPWGVKEVGEGATNPTLGMFSNAIFDAMGVRVNSLPLSYEKVWRALKEKREREEAAQREQDARREAQGRRADAQRETDPALPPLYANPA</sequence>
<reference evidence="5 6" key="1">
    <citation type="submission" date="2020-12" db="EMBL/GenBank/DDBJ databases">
        <title>Geomonas sp. Red259, isolated from paddy soil.</title>
        <authorList>
            <person name="Xu Z."/>
            <person name="Zhang Z."/>
            <person name="Masuda Y."/>
            <person name="Itoh H."/>
            <person name="Senoo K."/>
        </authorList>
    </citation>
    <scope>NUCLEOTIDE SEQUENCE [LARGE SCALE GENOMIC DNA]</scope>
    <source>
        <strain evidence="5 6">Red259</strain>
    </source>
</reference>